<gene>
    <name evidence="3" type="ORF">NS506_04459</name>
</gene>
<name>A0ABC8AWD0_9NOCA</name>
<dbReference type="PANTHER" id="PTHR42824">
    <property type="entry name" value="GLUTAMINE AMIDOTRANSFERASE"/>
    <property type="match status" value="1"/>
</dbReference>
<dbReference type="Pfam" id="PF13230">
    <property type="entry name" value="GATase_4"/>
    <property type="match status" value="1"/>
</dbReference>
<evidence type="ECO:0000313" key="3">
    <source>
        <dbReference type="EMBL" id="APA98507.1"/>
    </source>
</evidence>
<proteinExistence type="predicted"/>
<evidence type="ECO:0000259" key="2">
    <source>
        <dbReference type="PROSITE" id="PS51278"/>
    </source>
</evidence>
<accession>A0ABC8AWD0</accession>
<evidence type="ECO:0000313" key="4">
    <source>
        <dbReference type="Proteomes" id="UP000180166"/>
    </source>
</evidence>
<dbReference type="EMBL" id="CP017839">
    <property type="protein sequence ID" value="APA98507.1"/>
    <property type="molecule type" value="Genomic_DNA"/>
</dbReference>
<dbReference type="PANTHER" id="PTHR42824:SF1">
    <property type="entry name" value="GLUTAMINE AMIDOTRANSFERASE YAFJ-RELATED"/>
    <property type="match status" value="1"/>
</dbReference>
<dbReference type="AlphaFoldDB" id="A0ABC8AWD0"/>
<dbReference type="SUPFAM" id="SSF56235">
    <property type="entry name" value="N-terminal nucleophile aminohydrolases (Ntn hydrolases)"/>
    <property type="match status" value="1"/>
</dbReference>
<protein>
    <recommendedName>
        <fullName evidence="2">Glutamine amidotransferase type-2 domain-containing protein</fullName>
    </recommendedName>
</protein>
<dbReference type="Proteomes" id="UP000180166">
    <property type="component" value="Chromosome"/>
</dbReference>
<sequence>MFAHNGVLGGLDELETELGEYRRLVHGDTDSERLFALVTARIDRHGGDVTAGIADAVGWVSERLPVYALNLILTTATELWALRYPDTHDLYVLERAAGGAQGDRRLDHGAGTRIHSRSDGLAVHPAVVIASERTDDDPGWRALAPGELLHVTGRLQLRSSIVVDSPPGHQLSLADLGVTAAASQTAR</sequence>
<feature type="domain" description="Glutamine amidotransferase type-2" evidence="2">
    <location>
        <begin position="1"/>
        <end position="154"/>
    </location>
</feature>
<organism evidence="3 4">
    <name type="scientific">Nocardia seriolae</name>
    <dbReference type="NCBI Taxonomy" id="37332"/>
    <lineage>
        <taxon>Bacteria</taxon>
        <taxon>Bacillati</taxon>
        <taxon>Actinomycetota</taxon>
        <taxon>Actinomycetes</taxon>
        <taxon>Mycobacteriales</taxon>
        <taxon>Nocardiaceae</taxon>
        <taxon>Nocardia</taxon>
    </lineage>
</organism>
<reference evidence="3 4" key="1">
    <citation type="submission" date="2016-10" db="EMBL/GenBank/DDBJ databases">
        <title>Genome sequence of Nocardia seriolae strain EM150506, isolated from Anguila japonica.</title>
        <authorList>
            <person name="Han H.-J."/>
        </authorList>
    </citation>
    <scope>NUCLEOTIDE SEQUENCE [LARGE SCALE GENOMIC DNA]</scope>
    <source>
        <strain evidence="3 4">EM150506</strain>
    </source>
</reference>
<dbReference type="InterPro" id="IPR017932">
    <property type="entry name" value="GATase_2_dom"/>
</dbReference>
<dbReference type="InterPro" id="IPR029055">
    <property type="entry name" value="Ntn_hydrolases_N"/>
</dbReference>
<dbReference type="Gene3D" id="3.60.20.10">
    <property type="entry name" value="Glutamine Phosphoribosylpyrophosphate, subunit 1, domain 1"/>
    <property type="match status" value="1"/>
</dbReference>
<evidence type="ECO:0000256" key="1">
    <source>
        <dbReference type="ARBA" id="ARBA00022962"/>
    </source>
</evidence>
<dbReference type="KEGG" id="nsr:NS506_04459"/>
<dbReference type="InterPro" id="IPR026869">
    <property type="entry name" value="EgtC-like"/>
</dbReference>
<dbReference type="PROSITE" id="PS51278">
    <property type="entry name" value="GATASE_TYPE_2"/>
    <property type="match status" value="1"/>
</dbReference>
<keyword evidence="1" id="KW-0315">Glutamine amidotransferase</keyword>